<comment type="caution">
    <text evidence="1">The sequence shown here is derived from an EMBL/GenBank/DDBJ whole genome shotgun (WGS) entry which is preliminary data.</text>
</comment>
<dbReference type="Proteomes" id="UP000222531">
    <property type="component" value="Unassembled WGS sequence"/>
</dbReference>
<name>A0A2G1XDY9_STRCJ</name>
<accession>A0A2G1XDY9</accession>
<organism evidence="1 2">
    <name type="scientific">Streptomyces cinnamoneus</name>
    <name type="common">Streptoverticillium cinnamoneum</name>
    <dbReference type="NCBI Taxonomy" id="53446"/>
    <lineage>
        <taxon>Bacteria</taxon>
        <taxon>Bacillati</taxon>
        <taxon>Actinomycetota</taxon>
        <taxon>Actinomycetes</taxon>
        <taxon>Kitasatosporales</taxon>
        <taxon>Streptomycetaceae</taxon>
        <taxon>Streptomyces</taxon>
        <taxon>Streptomyces cinnamoneus group</taxon>
    </lineage>
</organism>
<protein>
    <submittedName>
        <fullName evidence="1">Uncharacterized protein</fullName>
    </submittedName>
</protein>
<dbReference type="EMBL" id="NHZO01000154">
    <property type="protein sequence ID" value="PHQ49450.1"/>
    <property type="molecule type" value="Genomic_DNA"/>
</dbReference>
<reference evidence="1 2" key="1">
    <citation type="journal article" date="2017" name="Biochemistry">
        <title>Identification of the Biosynthetic Pathway for the Antibiotic Bicyclomycin.</title>
        <authorList>
            <person name="Patteson J."/>
            <person name="Cai W."/>
            <person name="Johnson R.A."/>
            <person name="Santa Maria K."/>
            <person name="Li B."/>
        </authorList>
    </citation>
    <scope>NUCLEOTIDE SEQUENCE [LARGE SCALE GENOMIC DNA]</scope>
    <source>
        <strain evidence="1 2">ATCC 21532</strain>
    </source>
</reference>
<evidence type="ECO:0000313" key="2">
    <source>
        <dbReference type="Proteomes" id="UP000222531"/>
    </source>
</evidence>
<sequence>MRANLLLMHYARSPLDCPACEADRLTSMADARIAICVASGVAIEDIDPATGYNHSRAAYDRARASWIDVIRQHGASEFHEVRDIAWARGLWAEKRPEFVEGDDWLTEALDAHKEFIASLGHPCRRTSCLVHFPAPTL</sequence>
<dbReference type="AlphaFoldDB" id="A0A2G1XDY9"/>
<dbReference type="RefSeq" id="WP_099201392.1">
    <property type="nucleotide sequence ID" value="NZ_NHZO01000154.1"/>
</dbReference>
<keyword evidence="2" id="KW-1185">Reference proteome</keyword>
<dbReference type="OrthoDB" id="4289889at2"/>
<proteinExistence type="predicted"/>
<evidence type="ECO:0000313" key="1">
    <source>
        <dbReference type="EMBL" id="PHQ49450.1"/>
    </source>
</evidence>
<gene>
    <name evidence="1" type="ORF">BLA24_25760</name>
</gene>